<keyword evidence="2" id="KW-0808">Transferase</keyword>
<feature type="domain" description="Aminoglycoside phosphotransferase" evidence="6">
    <location>
        <begin position="67"/>
        <end position="286"/>
    </location>
</feature>
<evidence type="ECO:0000313" key="8">
    <source>
        <dbReference type="Proteomes" id="UP001519460"/>
    </source>
</evidence>
<dbReference type="Proteomes" id="UP001519460">
    <property type="component" value="Unassembled WGS sequence"/>
</dbReference>
<dbReference type="PANTHER" id="PTHR34273">
    <property type="entry name" value="METHYLTHIORIBOSE KINASE"/>
    <property type="match status" value="1"/>
</dbReference>
<comment type="caution">
    <text evidence="7">The sequence shown here is derived from an EMBL/GenBank/DDBJ whole genome shotgun (WGS) entry which is preliminary data.</text>
</comment>
<proteinExistence type="inferred from homology"/>
<evidence type="ECO:0000256" key="4">
    <source>
        <dbReference type="ARBA" id="ARBA00022777"/>
    </source>
</evidence>
<evidence type="ECO:0000256" key="1">
    <source>
        <dbReference type="ARBA" id="ARBA00010165"/>
    </source>
</evidence>
<keyword evidence="5" id="KW-0067">ATP-binding</keyword>
<keyword evidence="4" id="KW-0418">Kinase</keyword>
<gene>
    <name evidence="7" type="ORF">BaRGS_00001378</name>
</gene>
<keyword evidence="8" id="KW-1185">Reference proteome</keyword>
<evidence type="ECO:0000256" key="5">
    <source>
        <dbReference type="ARBA" id="ARBA00022840"/>
    </source>
</evidence>
<name>A0ABD0M6Q0_9CAEN</name>
<dbReference type="Gene3D" id="3.90.1200.10">
    <property type="match status" value="1"/>
</dbReference>
<evidence type="ECO:0000313" key="7">
    <source>
        <dbReference type="EMBL" id="KAK7507443.1"/>
    </source>
</evidence>
<dbReference type="GO" id="GO:0016301">
    <property type="term" value="F:kinase activity"/>
    <property type="evidence" value="ECO:0007669"/>
    <property type="project" value="UniProtKB-KW"/>
</dbReference>
<reference evidence="7 8" key="1">
    <citation type="journal article" date="2023" name="Sci. Data">
        <title>Genome assembly of the Korean intertidal mud-creeper Batillaria attramentaria.</title>
        <authorList>
            <person name="Patra A.K."/>
            <person name="Ho P.T."/>
            <person name="Jun S."/>
            <person name="Lee S.J."/>
            <person name="Kim Y."/>
            <person name="Won Y.J."/>
        </authorList>
    </citation>
    <scope>NUCLEOTIDE SEQUENCE [LARGE SCALE GENOMIC DNA]</scope>
    <source>
        <strain evidence="7">Wonlab-2016</strain>
    </source>
</reference>
<dbReference type="GO" id="GO:0005524">
    <property type="term" value="F:ATP binding"/>
    <property type="evidence" value="ECO:0007669"/>
    <property type="project" value="UniProtKB-KW"/>
</dbReference>
<sequence>MNDGTVSDTQDMPFPTAWIKRTLLECLRRDSSVEELEFVKEDKGELCVADICGDGYLNYVLRVWPATDLNRSIVLKQYPPFWRTNPKVPLTQKRSELEFKALTKFYSILTGCVPRPLAYDGEKHVVCMEDLREHTLYRKWLLAGNVDEDVARKLARSLADIHSRTHVTNIGEDALQQLELEFRNKQLRKEMEEFGFEYPYRKEKVTKIISQTLKEHLDSVLEDEDLLEAKSQVRRVFLEKKECLIHGDCHTNAVMVKGSDVRMFDLELAHVGPCARDLGQLLGHYVFNYFHHLHHPDNNNQTHTRMVDALPRIIRAKVDEYLKHLEVKVEDRDQYNRQLMSEMAGFTASELIVRSLSIAPVEDMLTVEGAQPHALAAGCRLMKAHRRVHDVTAMIDTLIDQNS</sequence>
<comment type="similarity">
    <text evidence="1">Belongs to the methylthioribose kinase family.</text>
</comment>
<dbReference type="Pfam" id="PF01636">
    <property type="entry name" value="APH"/>
    <property type="match status" value="1"/>
</dbReference>
<keyword evidence="3" id="KW-0547">Nucleotide-binding</keyword>
<evidence type="ECO:0000256" key="2">
    <source>
        <dbReference type="ARBA" id="ARBA00022679"/>
    </source>
</evidence>
<dbReference type="PANTHER" id="PTHR34273:SF2">
    <property type="entry name" value="METHYLTHIORIBOSE KINASE"/>
    <property type="match status" value="1"/>
</dbReference>
<protein>
    <recommendedName>
        <fullName evidence="6">Aminoglycoside phosphotransferase domain-containing protein</fullName>
    </recommendedName>
</protein>
<evidence type="ECO:0000256" key="3">
    <source>
        <dbReference type="ARBA" id="ARBA00022741"/>
    </source>
</evidence>
<accession>A0ABD0M6Q0</accession>
<dbReference type="EMBL" id="JACVVK020000004">
    <property type="protein sequence ID" value="KAK7507443.1"/>
    <property type="molecule type" value="Genomic_DNA"/>
</dbReference>
<dbReference type="SUPFAM" id="SSF56112">
    <property type="entry name" value="Protein kinase-like (PK-like)"/>
    <property type="match status" value="1"/>
</dbReference>
<evidence type="ECO:0000259" key="6">
    <source>
        <dbReference type="Pfam" id="PF01636"/>
    </source>
</evidence>
<organism evidence="7 8">
    <name type="scientific">Batillaria attramentaria</name>
    <dbReference type="NCBI Taxonomy" id="370345"/>
    <lineage>
        <taxon>Eukaryota</taxon>
        <taxon>Metazoa</taxon>
        <taxon>Spiralia</taxon>
        <taxon>Lophotrochozoa</taxon>
        <taxon>Mollusca</taxon>
        <taxon>Gastropoda</taxon>
        <taxon>Caenogastropoda</taxon>
        <taxon>Sorbeoconcha</taxon>
        <taxon>Cerithioidea</taxon>
        <taxon>Batillariidae</taxon>
        <taxon>Batillaria</taxon>
    </lineage>
</organism>
<dbReference type="InterPro" id="IPR011009">
    <property type="entry name" value="Kinase-like_dom_sf"/>
</dbReference>
<dbReference type="InterPro" id="IPR002575">
    <property type="entry name" value="Aminoglycoside_PTrfase"/>
</dbReference>
<dbReference type="AlphaFoldDB" id="A0ABD0M6Q0"/>
<dbReference type="Gene3D" id="3.30.200.20">
    <property type="entry name" value="Phosphorylase Kinase, domain 1"/>
    <property type="match status" value="1"/>
</dbReference>